<evidence type="ECO:0000259" key="2">
    <source>
        <dbReference type="PROSITE" id="PS50222"/>
    </source>
</evidence>
<dbReference type="SUPFAM" id="SSF47473">
    <property type="entry name" value="EF-hand"/>
    <property type="match status" value="1"/>
</dbReference>
<dbReference type="InterPro" id="IPR002048">
    <property type="entry name" value="EF_hand_dom"/>
</dbReference>
<gene>
    <name evidence="3" type="ORF">ACFOES_02540</name>
</gene>
<organism evidence="3 4">
    <name type="scientific">Acidimangrovimonas pyrenivorans</name>
    <dbReference type="NCBI Taxonomy" id="2030798"/>
    <lineage>
        <taxon>Bacteria</taxon>
        <taxon>Pseudomonadati</taxon>
        <taxon>Pseudomonadota</taxon>
        <taxon>Alphaproteobacteria</taxon>
        <taxon>Rhodobacterales</taxon>
        <taxon>Paracoccaceae</taxon>
        <taxon>Acidimangrovimonas</taxon>
    </lineage>
</organism>
<dbReference type="Proteomes" id="UP001595443">
    <property type="component" value="Unassembled WGS sequence"/>
</dbReference>
<name>A0ABV7ACC1_9RHOB</name>
<feature type="signal peptide" evidence="1">
    <location>
        <begin position="1"/>
        <end position="21"/>
    </location>
</feature>
<dbReference type="Gene3D" id="1.10.238.10">
    <property type="entry name" value="EF-hand"/>
    <property type="match status" value="1"/>
</dbReference>
<keyword evidence="1" id="KW-0732">Signal</keyword>
<dbReference type="PROSITE" id="PS50222">
    <property type="entry name" value="EF_HAND_2"/>
    <property type="match status" value="1"/>
</dbReference>
<sequence length="82" mass="8273">MTPIRVTLAAMLTLTGAQAFATTAPAVTDSDGNGSYSLAEIQAAFPEVTDQTYAKIDADGNGTVSPDELAAAINDGVLKAQG</sequence>
<dbReference type="RefSeq" id="WP_377831590.1">
    <property type="nucleotide sequence ID" value="NZ_JBHRSK010000003.1"/>
</dbReference>
<feature type="domain" description="EF-hand" evidence="2">
    <location>
        <begin position="44"/>
        <end position="79"/>
    </location>
</feature>
<accession>A0ABV7ACC1</accession>
<comment type="caution">
    <text evidence="3">The sequence shown here is derived from an EMBL/GenBank/DDBJ whole genome shotgun (WGS) entry which is preliminary data.</text>
</comment>
<dbReference type="EMBL" id="JBHRSK010000003">
    <property type="protein sequence ID" value="MFC2966961.1"/>
    <property type="molecule type" value="Genomic_DNA"/>
</dbReference>
<dbReference type="CDD" id="cd00051">
    <property type="entry name" value="EFh"/>
    <property type="match status" value="1"/>
</dbReference>
<reference evidence="4" key="1">
    <citation type="journal article" date="2019" name="Int. J. Syst. Evol. Microbiol.">
        <title>The Global Catalogue of Microorganisms (GCM) 10K type strain sequencing project: providing services to taxonomists for standard genome sequencing and annotation.</title>
        <authorList>
            <consortium name="The Broad Institute Genomics Platform"/>
            <consortium name="The Broad Institute Genome Sequencing Center for Infectious Disease"/>
            <person name="Wu L."/>
            <person name="Ma J."/>
        </authorList>
    </citation>
    <scope>NUCLEOTIDE SEQUENCE [LARGE SCALE GENOMIC DNA]</scope>
    <source>
        <strain evidence="4">KCTC 62192</strain>
    </source>
</reference>
<protein>
    <submittedName>
        <fullName evidence="3">EF-hand domain-containing protein</fullName>
    </submittedName>
</protein>
<dbReference type="InterPro" id="IPR018247">
    <property type="entry name" value="EF_Hand_1_Ca_BS"/>
</dbReference>
<evidence type="ECO:0000256" key="1">
    <source>
        <dbReference type="SAM" id="SignalP"/>
    </source>
</evidence>
<dbReference type="PROSITE" id="PS00018">
    <property type="entry name" value="EF_HAND_1"/>
    <property type="match status" value="1"/>
</dbReference>
<evidence type="ECO:0000313" key="3">
    <source>
        <dbReference type="EMBL" id="MFC2966961.1"/>
    </source>
</evidence>
<proteinExistence type="predicted"/>
<keyword evidence="4" id="KW-1185">Reference proteome</keyword>
<dbReference type="InterPro" id="IPR011992">
    <property type="entry name" value="EF-hand-dom_pair"/>
</dbReference>
<feature type="chain" id="PRO_5045179930" evidence="1">
    <location>
        <begin position="22"/>
        <end position="82"/>
    </location>
</feature>
<evidence type="ECO:0000313" key="4">
    <source>
        <dbReference type="Proteomes" id="UP001595443"/>
    </source>
</evidence>